<proteinExistence type="predicted"/>
<dbReference type="Proteomes" id="UP000663861">
    <property type="component" value="Unassembled WGS sequence"/>
</dbReference>
<keyword evidence="2" id="KW-0472">Membrane</keyword>
<evidence type="ECO:0008006" key="5">
    <source>
        <dbReference type="Google" id="ProtNLM"/>
    </source>
</evidence>
<organism evidence="3 4">
    <name type="scientific">Rhizoctonia solani</name>
    <dbReference type="NCBI Taxonomy" id="456999"/>
    <lineage>
        <taxon>Eukaryota</taxon>
        <taxon>Fungi</taxon>
        <taxon>Dikarya</taxon>
        <taxon>Basidiomycota</taxon>
        <taxon>Agaricomycotina</taxon>
        <taxon>Agaricomycetes</taxon>
        <taxon>Cantharellales</taxon>
        <taxon>Ceratobasidiaceae</taxon>
        <taxon>Rhizoctonia</taxon>
    </lineage>
</organism>
<keyword evidence="2" id="KW-1133">Transmembrane helix</keyword>
<protein>
    <recommendedName>
        <fullName evidence="5">Transmembrane protein</fullName>
    </recommendedName>
</protein>
<accession>A0A8H3DJX8</accession>
<feature type="compositionally biased region" description="Polar residues" evidence="1">
    <location>
        <begin position="496"/>
        <end position="505"/>
    </location>
</feature>
<name>A0A8H3DJX8_9AGAM</name>
<comment type="caution">
    <text evidence="3">The sequence shown here is derived from an EMBL/GenBank/DDBJ whole genome shotgun (WGS) entry which is preliminary data.</text>
</comment>
<evidence type="ECO:0000313" key="4">
    <source>
        <dbReference type="Proteomes" id="UP000663861"/>
    </source>
</evidence>
<evidence type="ECO:0000256" key="1">
    <source>
        <dbReference type="SAM" id="MobiDB-lite"/>
    </source>
</evidence>
<dbReference type="EMBL" id="CAJMWY010004417">
    <property type="protein sequence ID" value="CAE6531467.1"/>
    <property type="molecule type" value="Genomic_DNA"/>
</dbReference>
<evidence type="ECO:0000313" key="3">
    <source>
        <dbReference type="EMBL" id="CAE6531467.1"/>
    </source>
</evidence>
<dbReference type="AlphaFoldDB" id="A0A8H3DJX8"/>
<feature type="region of interest" description="Disordered" evidence="1">
    <location>
        <begin position="605"/>
        <end position="628"/>
    </location>
</feature>
<feature type="transmembrane region" description="Helical" evidence="2">
    <location>
        <begin position="85"/>
        <end position="109"/>
    </location>
</feature>
<reference evidence="3" key="1">
    <citation type="submission" date="2021-01" db="EMBL/GenBank/DDBJ databases">
        <authorList>
            <person name="Kaushik A."/>
        </authorList>
    </citation>
    <scope>NUCLEOTIDE SEQUENCE</scope>
    <source>
        <strain evidence="3">AG4-RS23</strain>
    </source>
</reference>
<dbReference type="OrthoDB" id="2039at2759"/>
<feature type="region of interest" description="Disordered" evidence="1">
    <location>
        <begin position="479"/>
        <end position="521"/>
    </location>
</feature>
<sequence>MADKSYRQARTQPLPLSSMFAHGPSVPSALFRLSARQHSFCVDCSIQNLQLVSLPLKLDCPSIKPGRKTRHPPSYFVDYRYPSTIIVSAMLFNLFLLVLWLLSLVSPVGDFQRYLKMLADDQLSAPDDPGRVVVSSNLVLSALALVPAPAPVPMPRYSPLVVPIYPASNGKTYRPRRFTLDKQISGIYRWMEVVLTRMTTFVGRPRATKTSYPPTKVYVPVHPSPPTSSRHVIHDPTVQQPTSAGFDPAGIWSAYKLIIGWVTMTFVLTISISIRFISRGHPTGTMADTDNDYALDDMDGDRPLPMASSESFTSLVDMYLSSTYPTAPCDNTLSGPGLAKRTDKCAAVSLATDNELNANTYSTGSALADAAFALPAWIDAKTGVEGSTEMDGASAGGKTLEPAVSFSSIGSMVGIHGGKHSLVTSSQSQSSLGRSTSSILARYPASGQAHSPRTKVWLESLITRVQDMQSQGDYHGRVYDGWAGNPDLDQPAGENGATSPISGDSPTLPAPIDSGHRLGSTSSSFATGLSVTSSQGSLYGLLESMLGQPTRPFDYGGVRSPVEVDAHRSSGYIHPVDGPFPLCPNRGSRNAVKAEAGVVGCDIDTADVPLPESPPIDHGAPFSPDDVD</sequence>
<keyword evidence="2" id="KW-0812">Transmembrane</keyword>
<gene>
    <name evidence="3" type="ORF">RDB_LOCUS175345</name>
</gene>
<evidence type="ECO:0000256" key="2">
    <source>
        <dbReference type="SAM" id="Phobius"/>
    </source>
</evidence>